<feature type="compositionally biased region" description="Low complexity" evidence="1">
    <location>
        <begin position="148"/>
        <end position="158"/>
    </location>
</feature>
<dbReference type="Proteomes" id="UP000001693">
    <property type="component" value="Chromosome"/>
</dbReference>
<dbReference type="EMBL" id="CP001013">
    <property type="protein sequence ID" value="ACB34660.1"/>
    <property type="molecule type" value="Genomic_DNA"/>
</dbReference>
<reference evidence="2 3" key="1">
    <citation type="submission" date="2008-03" db="EMBL/GenBank/DDBJ databases">
        <title>Complete sequence of Leptothrix cholodnii SP-6.</title>
        <authorList>
            <consortium name="US DOE Joint Genome Institute"/>
            <person name="Copeland A."/>
            <person name="Lucas S."/>
            <person name="Lapidus A."/>
            <person name="Glavina del Rio T."/>
            <person name="Dalin E."/>
            <person name="Tice H."/>
            <person name="Bruce D."/>
            <person name="Goodwin L."/>
            <person name="Pitluck S."/>
            <person name="Chertkov O."/>
            <person name="Brettin T."/>
            <person name="Detter J.C."/>
            <person name="Han C."/>
            <person name="Kuske C.R."/>
            <person name="Schmutz J."/>
            <person name="Larimer F."/>
            <person name="Land M."/>
            <person name="Hauser L."/>
            <person name="Kyrpides N."/>
            <person name="Lykidis A."/>
            <person name="Emerson D."/>
            <person name="Richardson P."/>
        </authorList>
    </citation>
    <scope>NUCLEOTIDE SEQUENCE [LARGE SCALE GENOMIC DNA]</scope>
    <source>
        <strain evidence="3">ATCC 51168 / LMG 8142 / SP-6</strain>
    </source>
</reference>
<evidence type="ECO:0000313" key="3">
    <source>
        <dbReference type="Proteomes" id="UP000001693"/>
    </source>
</evidence>
<organism evidence="2 3">
    <name type="scientific">Leptothrix cholodnii (strain ATCC 51168 / LMG 8142 / SP-6)</name>
    <name type="common">Leptothrix discophora (strain SP-6)</name>
    <dbReference type="NCBI Taxonomy" id="395495"/>
    <lineage>
        <taxon>Bacteria</taxon>
        <taxon>Pseudomonadati</taxon>
        <taxon>Pseudomonadota</taxon>
        <taxon>Betaproteobacteria</taxon>
        <taxon>Burkholderiales</taxon>
        <taxon>Sphaerotilaceae</taxon>
        <taxon>Leptothrix</taxon>
    </lineage>
</organism>
<sequence length="173" mass="17728">MDSMAMGKRAVPAMELLAARLPQLRSAVLCTGDGFNVCSIGVTESQLGKLAALASSLFTMGEATLSSLSDDDSTGGPPGLDVLTLEAGGSILVAVQVPHPTQPLVLMIGARSTPLGVLHLRARQSADELGRLFGAGPRLQAGRPSQPSHPMAPTATAPHPIPTRQPTHGDTAP</sequence>
<protein>
    <recommendedName>
        <fullName evidence="4">Roadblock/LC7 family protein</fullName>
    </recommendedName>
</protein>
<keyword evidence="3" id="KW-1185">Reference proteome</keyword>
<dbReference type="STRING" id="395495.Lcho_2395"/>
<feature type="region of interest" description="Disordered" evidence="1">
    <location>
        <begin position="135"/>
        <end position="173"/>
    </location>
</feature>
<feature type="compositionally biased region" description="Polar residues" evidence="1">
    <location>
        <begin position="164"/>
        <end position="173"/>
    </location>
</feature>
<name>B1Y4U7_LEPCP</name>
<gene>
    <name evidence="2" type="ordered locus">Lcho_2395</name>
</gene>
<dbReference type="AlphaFoldDB" id="B1Y4U7"/>
<evidence type="ECO:0000256" key="1">
    <source>
        <dbReference type="SAM" id="MobiDB-lite"/>
    </source>
</evidence>
<dbReference type="OrthoDB" id="9182220at2"/>
<dbReference type="SUPFAM" id="SSF103196">
    <property type="entry name" value="Roadblock/LC7 domain"/>
    <property type="match status" value="1"/>
</dbReference>
<dbReference type="Gene3D" id="3.30.450.30">
    <property type="entry name" value="Dynein light chain 2a, cytoplasmic"/>
    <property type="match status" value="1"/>
</dbReference>
<dbReference type="RefSeq" id="WP_012347416.1">
    <property type="nucleotide sequence ID" value="NC_010524.1"/>
</dbReference>
<accession>B1Y4U7</accession>
<proteinExistence type="predicted"/>
<dbReference type="HOGENOM" id="CLU_1545733_0_0_4"/>
<evidence type="ECO:0000313" key="2">
    <source>
        <dbReference type="EMBL" id="ACB34660.1"/>
    </source>
</evidence>
<dbReference type="KEGG" id="lch:Lcho_2395"/>
<evidence type="ECO:0008006" key="4">
    <source>
        <dbReference type="Google" id="ProtNLM"/>
    </source>
</evidence>